<accession>A0A1H1NLC9</accession>
<keyword evidence="2" id="KW-1185">Reference proteome</keyword>
<organism evidence="1 2">
    <name type="scientific">Microlunatus soli</name>
    <dbReference type="NCBI Taxonomy" id="630515"/>
    <lineage>
        <taxon>Bacteria</taxon>
        <taxon>Bacillati</taxon>
        <taxon>Actinomycetota</taxon>
        <taxon>Actinomycetes</taxon>
        <taxon>Propionibacteriales</taxon>
        <taxon>Propionibacteriaceae</taxon>
        <taxon>Microlunatus</taxon>
    </lineage>
</organism>
<name>A0A1H1NLC9_9ACTN</name>
<gene>
    <name evidence="1" type="ORF">SAMN04489812_0559</name>
</gene>
<evidence type="ECO:0000313" key="1">
    <source>
        <dbReference type="EMBL" id="SDR99782.1"/>
    </source>
</evidence>
<dbReference type="AlphaFoldDB" id="A0A1H1NLC9"/>
<protein>
    <recommendedName>
        <fullName evidence="3">YndJ-like protein</fullName>
    </recommendedName>
</protein>
<dbReference type="EMBL" id="LT629772">
    <property type="protein sequence ID" value="SDR99782.1"/>
    <property type="molecule type" value="Genomic_DNA"/>
</dbReference>
<evidence type="ECO:0008006" key="3">
    <source>
        <dbReference type="Google" id="ProtNLM"/>
    </source>
</evidence>
<dbReference type="Proteomes" id="UP000199103">
    <property type="component" value="Chromosome I"/>
</dbReference>
<dbReference type="RefSeq" id="WP_091519514.1">
    <property type="nucleotide sequence ID" value="NZ_LT629772.1"/>
</dbReference>
<proteinExistence type="predicted"/>
<reference evidence="1 2" key="1">
    <citation type="submission" date="2016-10" db="EMBL/GenBank/DDBJ databases">
        <authorList>
            <person name="de Groot N.N."/>
        </authorList>
    </citation>
    <scope>NUCLEOTIDE SEQUENCE [LARGE SCALE GENOMIC DNA]</scope>
    <source>
        <strain evidence="1 2">DSM 21800</strain>
    </source>
</reference>
<sequence>MRTHPLDIGSRKLWRTLGREVDLDGDDSWLRSPTSPRDLVADGWLQDGAAVLGGSLIADDHDAGLLGDLSELDGPGFTAADLHPQVRDFYHHTARYRIEVWSSWTPIFWPPGEMISRLWGRRLQQLALPMRPLDVAHGMDSRVLPIRDADGRQLAAGWLRSLRSTGDYVYSGCYLPRKVPGEDRLSLVVSFPLQSGNMQAVLQPHVLPGGALRLESPPGPFGSAGTYVLVEDGGRTFVRRLPVHETFVVYVDDEGVVRTDHVLRVFAAPAFRLHYRLDRLG</sequence>
<evidence type="ECO:0000313" key="2">
    <source>
        <dbReference type="Proteomes" id="UP000199103"/>
    </source>
</evidence>
<dbReference type="OrthoDB" id="3678706at2"/>
<dbReference type="STRING" id="630515.SAMN04489812_0559"/>